<dbReference type="PANTHER" id="PTHR43179:SF12">
    <property type="entry name" value="GALACTOFURANOSYLTRANSFERASE GLFT2"/>
    <property type="match status" value="1"/>
</dbReference>
<dbReference type="InterPro" id="IPR029044">
    <property type="entry name" value="Nucleotide-diphossugar_trans"/>
</dbReference>
<dbReference type="EMBL" id="SRRO01000001">
    <property type="protein sequence ID" value="TGN66236.1"/>
    <property type="molecule type" value="Genomic_DNA"/>
</dbReference>
<dbReference type="Pfam" id="PF00535">
    <property type="entry name" value="Glycos_transf_2"/>
    <property type="match status" value="1"/>
</dbReference>
<comment type="caution">
    <text evidence="6">The sequence shown here is derived from an EMBL/GenBank/DDBJ whole genome shotgun (WGS) entry which is preliminary data.</text>
</comment>
<sequence>MAEPFPFERYRDVDPHSLRHKIAAVGPRVSVVVAVHNGGEVVRSCLQSVIDNSPTSHRIIAIDDGGEDVHTRHILDEFHERGDVELIRHEKCRGYTRTANHGLLLTEGDDVVLLNSDTVVPPMWLQRLSWTAYSEPGIGTVSAVSNDAAANSVPVRHRRNDWYPRLEWESTGRLMSRGMRVWSQHVPSAHGFCMYIRRALIRKLGALDRYGFPVGYGEEVDYSQKAILAGWSNVVAPHVLVKHLRSQSFGPDRRKQLVDASKVVLTERYPQLRADVASWESSLGAALVQQNAARVRSGWSGKGPGARAVVVRDLDLQYTLVELLGEDGSLAPQDEWCFPANQRRVDSTEALDHAVSEMILLGCAESVVSHSRSTHKERVLRRLARDLGVGYEQAHAPDTDPAGLTRDR</sequence>
<protein>
    <submittedName>
        <fullName evidence="6">Glycosyltransferase</fullName>
    </submittedName>
</protein>
<dbReference type="InterPro" id="IPR001173">
    <property type="entry name" value="Glyco_trans_2-like"/>
</dbReference>
<evidence type="ECO:0000256" key="1">
    <source>
        <dbReference type="ARBA" id="ARBA00004776"/>
    </source>
</evidence>
<dbReference type="PANTHER" id="PTHR43179">
    <property type="entry name" value="RHAMNOSYLTRANSFERASE WBBL"/>
    <property type="match status" value="1"/>
</dbReference>
<organism evidence="6 7">
    <name type="scientific">Nocardioides eburneiflavus</name>
    <dbReference type="NCBI Taxonomy" id="2518372"/>
    <lineage>
        <taxon>Bacteria</taxon>
        <taxon>Bacillati</taxon>
        <taxon>Actinomycetota</taxon>
        <taxon>Actinomycetes</taxon>
        <taxon>Propionibacteriales</taxon>
        <taxon>Nocardioidaceae</taxon>
        <taxon>Nocardioides</taxon>
    </lineage>
</organism>
<dbReference type="GO" id="GO:0016757">
    <property type="term" value="F:glycosyltransferase activity"/>
    <property type="evidence" value="ECO:0007669"/>
    <property type="project" value="UniProtKB-KW"/>
</dbReference>
<comment type="similarity">
    <text evidence="2">Belongs to the glycosyltransferase 2 family.</text>
</comment>
<feature type="domain" description="Glycosyltransferase 2-like" evidence="5">
    <location>
        <begin position="30"/>
        <end position="204"/>
    </location>
</feature>
<keyword evidence="3" id="KW-0328">Glycosyltransferase</keyword>
<gene>
    <name evidence="6" type="ORF">EXE59_21470</name>
</gene>
<accession>A0A4Z1CEE8</accession>
<proteinExistence type="inferred from homology"/>
<evidence type="ECO:0000256" key="4">
    <source>
        <dbReference type="ARBA" id="ARBA00022679"/>
    </source>
</evidence>
<evidence type="ECO:0000256" key="3">
    <source>
        <dbReference type="ARBA" id="ARBA00022676"/>
    </source>
</evidence>
<dbReference type="RefSeq" id="WP_135840718.1">
    <property type="nucleotide sequence ID" value="NZ_SRRO01000001.1"/>
</dbReference>
<dbReference type="Gene3D" id="3.90.550.10">
    <property type="entry name" value="Spore Coat Polysaccharide Biosynthesis Protein SpsA, Chain A"/>
    <property type="match status" value="1"/>
</dbReference>
<dbReference type="AlphaFoldDB" id="A0A4Z1CEE8"/>
<keyword evidence="7" id="KW-1185">Reference proteome</keyword>
<keyword evidence="4 6" id="KW-0808">Transferase</keyword>
<dbReference type="SUPFAM" id="SSF53448">
    <property type="entry name" value="Nucleotide-diphospho-sugar transferases"/>
    <property type="match status" value="1"/>
</dbReference>
<evidence type="ECO:0000313" key="7">
    <source>
        <dbReference type="Proteomes" id="UP000297496"/>
    </source>
</evidence>
<evidence type="ECO:0000313" key="6">
    <source>
        <dbReference type="EMBL" id="TGN66236.1"/>
    </source>
</evidence>
<dbReference type="OrthoDB" id="5123492at2"/>
<dbReference type="Proteomes" id="UP000297496">
    <property type="component" value="Unassembled WGS sequence"/>
</dbReference>
<evidence type="ECO:0000256" key="2">
    <source>
        <dbReference type="ARBA" id="ARBA00006739"/>
    </source>
</evidence>
<comment type="pathway">
    <text evidence="1">Cell wall biogenesis; cell wall polysaccharide biosynthesis.</text>
</comment>
<evidence type="ECO:0000259" key="5">
    <source>
        <dbReference type="Pfam" id="PF00535"/>
    </source>
</evidence>
<name>A0A4Z1CEE8_9ACTN</name>
<reference evidence="6 7" key="1">
    <citation type="submission" date="2019-04" db="EMBL/GenBank/DDBJ databases">
        <title>Three New Species of Nocardioides, Nocardioides euryhalodurans sp. nov., Nocardioides seonyuensis sp. nov. and Nocardioides eburneoflavus sp. nov. Isolated from Soil.</title>
        <authorList>
            <person name="Roh S.G."/>
            <person name="Lee C."/>
            <person name="Kim M.-K."/>
            <person name="Kim S.B."/>
        </authorList>
    </citation>
    <scope>NUCLEOTIDE SEQUENCE [LARGE SCALE GENOMIC DNA]</scope>
    <source>
        <strain evidence="6 7">MMS17-SY213</strain>
    </source>
</reference>